<evidence type="ECO:0000313" key="4">
    <source>
        <dbReference type="Proteomes" id="UP000244152"/>
    </source>
</evidence>
<dbReference type="GO" id="GO:0070813">
    <property type="term" value="P:hydrogen sulfide metabolic process"/>
    <property type="evidence" value="ECO:0007669"/>
    <property type="project" value="TreeGrafter"/>
</dbReference>
<accession>A0A2T5IGR9</accession>
<dbReference type="PANTHER" id="PTHR43084">
    <property type="entry name" value="PERSULFIDE DIOXYGENASE ETHE1"/>
    <property type="match status" value="1"/>
</dbReference>
<dbReference type="CDD" id="cd07724">
    <property type="entry name" value="POD-like_MBL-fold"/>
    <property type="match status" value="1"/>
</dbReference>
<dbReference type="Gene3D" id="3.60.15.10">
    <property type="entry name" value="Ribonuclease Z/Hydroxyacylglutathione hydrolase-like"/>
    <property type="match status" value="1"/>
</dbReference>
<protein>
    <submittedName>
        <fullName evidence="3">Glyoxylase-like metal-dependent hydrolase (Beta-lactamase superfamily II)</fullName>
    </submittedName>
</protein>
<dbReference type="InterPro" id="IPR001279">
    <property type="entry name" value="Metallo-B-lactamas"/>
</dbReference>
<gene>
    <name evidence="3" type="ORF">C8R21_10221</name>
</gene>
<dbReference type="InterPro" id="IPR044528">
    <property type="entry name" value="POD-like_MBL-fold"/>
</dbReference>
<dbReference type="SMART" id="SM00849">
    <property type="entry name" value="Lactamase_B"/>
    <property type="match status" value="1"/>
</dbReference>
<dbReference type="PANTHER" id="PTHR43084:SF1">
    <property type="entry name" value="PERSULFIDE DIOXYGENASE ETHE1, MITOCHONDRIAL"/>
    <property type="match status" value="1"/>
</dbReference>
<comment type="caution">
    <text evidence="3">The sequence shown here is derived from an EMBL/GenBank/DDBJ whole genome shotgun (WGS) entry which is preliminary data.</text>
</comment>
<dbReference type="GO" id="GO:0016787">
    <property type="term" value="F:hydrolase activity"/>
    <property type="evidence" value="ECO:0007669"/>
    <property type="project" value="UniProtKB-KW"/>
</dbReference>
<dbReference type="GO" id="GO:0050313">
    <property type="term" value="F:sulfur dioxygenase activity"/>
    <property type="evidence" value="ECO:0007669"/>
    <property type="project" value="InterPro"/>
</dbReference>
<sequence>MKPRIEAFFESVTATISYVVYDEPGGSCAIIDPVLDYDPKAGRTTGAFADKLIAFVEAKKLKVEWILETHVHADHLTAASYLKERLDGKTGIGPQISTVQQIFKKMFNLGAEFVPDGRHFNHVFADGEIFTVGKLTAKAVFTPGHTPADLSYQFDDAVFIGDTMFMPDLGTARADFPGGDARQLFRSIKRLLANPPQTRLFMCHDYPPATRQPQWECIVADQRAGNIHVHDGITEDDFVAMRTARDKTLGAPVLLLPSIQVNIRAGEMPPPEDNGVAYLKIPLNVI</sequence>
<keyword evidence="3" id="KW-0378">Hydrolase</keyword>
<name>A0A2T5IGR9_9PROT</name>
<organism evidence="3 4">
    <name type="scientific">Nitrosospira multiformis</name>
    <dbReference type="NCBI Taxonomy" id="1231"/>
    <lineage>
        <taxon>Bacteria</taxon>
        <taxon>Pseudomonadati</taxon>
        <taxon>Pseudomonadota</taxon>
        <taxon>Betaproteobacteria</taxon>
        <taxon>Nitrosomonadales</taxon>
        <taxon>Nitrosomonadaceae</taxon>
        <taxon>Nitrosospira</taxon>
    </lineage>
</organism>
<evidence type="ECO:0000256" key="1">
    <source>
        <dbReference type="ARBA" id="ARBA00022723"/>
    </source>
</evidence>
<dbReference type="Pfam" id="PF00753">
    <property type="entry name" value="Lactamase_B"/>
    <property type="match status" value="1"/>
</dbReference>
<feature type="domain" description="Metallo-beta-lactamase" evidence="2">
    <location>
        <begin position="14"/>
        <end position="204"/>
    </location>
</feature>
<evidence type="ECO:0000259" key="2">
    <source>
        <dbReference type="SMART" id="SM00849"/>
    </source>
</evidence>
<dbReference type="InterPro" id="IPR051682">
    <property type="entry name" value="Mito_Persulfide_Diox"/>
</dbReference>
<dbReference type="RefSeq" id="WP_107761098.1">
    <property type="nucleotide sequence ID" value="NZ_QAOK01000002.1"/>
</dbReference>
<dbReference type="GO" id="GO:0006749">
    <property type="term" value="P:glutathione metabolic process"/>
    <property type="evidence" value="ECO:0007669"/>
    <property type="project" value="InterPro"/>
</dbReference>
<dbReference type="EMBL" id="QAOK01000002">
    <property type="protein sequence ID" value="PTQ83018.1"/>
    <property type="molecule type" value="Genomic_DNA"/>
</dbReference>
<dbReference type="Proteomes" id="UP000244152">
    <property type="component" value="Unassembled WGS sequence"/>
</dbReference>
<dbReference type="SUPFAM" id="SSF56281">
    <property type="entry name" value="Metallo-hydrolase/oxidoreductase"/>
    <property type="match status" value="1"/>
</dbReference>
<reference evidence="3 4" key="1">
    <citation type="submission" date="2018-04" db="EMBL/GenBank/DDBJ databases">
        <title>Active sludge and wastewater microbial communities from Klosterneuburg, Austria.</title>
        <authorList>
            <person name="Wagner M."/>
        </authorList>
    </citation>
    <scope>NUCLEOTIDE SEQUENCE [LARGE SCALE GENOMIC DNA]</scope>
    <source>
        <strain evidence="3 4">Nl12</strain>
    </source>
</reference>
<dbReference type="InterPro" id="IPR036866">
    <property type="entry name" value="RibonucZ/Hydroxyglut_hydro"/>
</dbReference>
<proteinExistence type="predicted"/>
<dbReference type="AlphaFoldDB" id="A0A2T5IGR9"/>
<evidence type="ECO:0000313" key="3">
    <source>
        <dbReference type="EMBL" id="PTQ83018.1"/>
    </source>
</evidence>
<dbReference type="GO" id="GO:0046872">
    <property type="term" value="F:metal ion binding"/>
    <property type="evidence" value="ECO:0007669"/>
    <property type="project" value="UniProtKB-KW"/>
</dbReference>
<keyword evidence="1" id="KW-0479">Metal-binding</keyword>